<gene>
    <name evidence="2" type="ORF">ACJRO7_016169</name>
</gene>
<dbReference type="Proteomes" id="UP001634007">
    <property type="component" value="Unassembled WGS sequence"/>
</dbReference>
<proteinExistence type="predicted"/>
<accession>A0ABD3L9T1</accession>
<dbReference type="InterPro" id="IPR036770">
    <property type="entry name" value="Ankyrin_rpt-contain_sf"/>
</dbReference>
<comment type="caution">
    <text evidence="2">The sequence shown here is derived from an EMBL/GenBank/DDBJ whole genome shotgun (WGS) entry which is preliminary data.</text>
</comment>
<feature type="region of interest" description="Disordered" evidence="1">
    <location>
        <begin position="1"/>
        <end position="36"/>
    </location>
</feature>
<evidence type="ECO:0008006" key="4">
    <source>
        <dbReference type="Google" id="ProtNLM"/>
    </source>
</evidence>
<dbReference type="Gene3D" id="1.25.40.20">
    <property type="entry name" value="Ankyrin repeat-containing domain"/>
    <property type="match status" value="1"/>
</dbReference>
<name>A0ABD3L9T1_EUCGL</name>
<dbReference type="SUPFAM" id="SSF48403">
    <property type="entry name" value="Ankyrin repeat"/>
    <property type="match status" value="1"/>
</dbReference>
<dbReference type="EMBL" id="JBJKBG010000003">
    <property type="protein sequence ID" value="KAL3747344.1"/>
    <property type="molecule type" value="Genomic_DNA"/>
</dbReference>
<dbReference type="AlphaFoldDB" id="A0ABD3L9T1"/>
<evidence type="ECO:0000256" key="1">
    <source>
        <dbReference type="SAM" id="MobiDB-lite"/>
    </source>
</evidence>
<evidence type="ECO:0000313" key="2">
    <source>
        <dbReference type="EMBL" id="KAL3747344.1"/>
    </source>
</evidence>
<dbReference type="PANTHER" id="PTHR24177:SF472">
    <property type="entry name" value="PGG DOMAIN-CONTAINING PROTEIN"/>
    <property type="match status" value="1"/>
</dbReference>
<sequence>MSEVVNDLASPMATTQGANPSNSPGAESRAVNREDLSSKATANYEASQNDHILSRGMQTLKVNKNGRLLFYAALNGDWKAVKKILDDDREAMTTELLTRGDAAYCVLHVAVIAAQDQLVENLVKRIPPECKDEMAGMALIFAARAGRLRMVKVLTDQIDTKDRYIPQPLEEAIVFAPMQKEVIWYLARRTTSDIDIKYMVVLIGTGNMDLAFHFARRQPSLATFESTGNIRSPLKTLATMEAHFLSTARFNFWEKLIYKCIPVCWVDTSFDSSNDTKMAQALKQLRVSLWNLATTAVPFIKRIGELKLRHKYSLEFVNLALVDMKTHMETPEILELLLTSGVVESAIVYGTSEIVKLCLKHYPELIWENDMLCPMILVVLKRRHVELFRLLNPYKTIAPDDFLRNANHLMKAIVESPPGCVPADVSGAAFFMQRELQWYKVVKDSVGHHLINREGSGDGGEVTDEAFGCAGQIQPKAFV</sequence>
<dbReference type="PANTHER" id="PTHR24177">
    <property type="entry name" value="CASKIN"/>
    <property type="match status" value="1"/>
</dbReference>
<feature type="compositionally biased region" description="Polar residues" evidence="1">
    <location>
        <begin position="12"/>
        <end position="25"/>
    </location>
</feature>
<keyword evidence="3" id="KW-1185">Reference proteome</keyword>
<protein>
    <recommendedName>
        <fullName evidence="4">Ankyrin repeat family protein</fullName>
    </recommendedName>
</protein>
<reference evidence="2 3" key="1">
    <citation type="submission" date="2024-11" db="EMBL/GenBank/DDBJ databases">
        <title>Chromosome-level genome assembly of Eucalyptus globulus Labill. provides insights into its genome evolution.</title>
        <authorList>
            <person name="Li X."/>
        </authorList>
    </citation>
    <scope>NUCLEOTIDE SEQUENCE [LARGE SCALE GENOMIC DNA]</scope>
    <source>
        <strain evidence="2">CL2024</strain>
        <tissue evidence="2">Fresh tender leaves</tissue>
    </source>
</reference>
<organism evidence="2 3">
    <name type="scientific">Eucalyptus globulus</name>
    <name type="common">Tasmanian blue gum</name>
    <dbReference type="NCBI Taxonomy" id="34317"/>
    <lineage>
        <taxon>Eukaryota</taxon>
        <taxon>Viridiplantae</taxon>
        <taxon>Streptophyta</taxon>
        <taxon>Embryophyta</taxon>
        <taxon>Tracheophyta</taxon>
        <taxon>Spermatophyta</taxon>
        <taxon>Magnoliopsida</taxon>
        <taxon>eudicotyledons</taxon>
        <taxon>Gunneridae</taxon>
        <taxon>Pentapetalae</taxon>
        <taxon>rosids</taxon>
        <taxon>malvids</taxon>
        <taxon>Myrtales</taxon>
        <taxon>Myrtaceae</taxon>
        <taxon>Myrtoideae</taxon>
        <taxon>Eucalypteae</taxon>
        <taxon>Eucalyptus</taxon>
    </lineage>
</organism>
<evidence type="ECO:0000313" key="3">
    <source>
        <dbReference type="Proteomes" id="UP001634007"/>
    </source>
</evidence>